<evidence type="ECO:0000313" key="4">
    <source>
        <dbReference type="Proteomes" id="UP001344658"/>
    </source>
</evidence>
<evidence type="ECO:0000256" key="1">
    <source>
        <dbReference type="SAM" id="MobiDB-lite"/>
    </source>
</evidence>
<feature type="region of interest" description="Disordered" evidence="1">
    <location>
        <begin position="1"/>
        <end position="22"/>
    </location>
</feature>
<gene>
    <name evidence="3" type="ORF">V2S66_10910</name>
</gene>
<dbReference type="PANTHER" id="PTHR33164">
    <property type="entry name" value="TRANSCRIPTIONAL REGULATOR, MARR FAMILY"/>
    <property type="match status" value="1"/>
</dbReference>
<dbReference type="PANTHER" id="PTHR33164:SF43">
    <property type="entry name" value="HTH-TYPE TRANSCRIPTIONAL REPRESSOR YETL"/>
    <property type="match status" value="1"/>
</dbReference>
<dbReference type="Pfam" id="PF12802">
    <property type="entry name" value="MarR_2"/>
    <property type="match status" value="1"/>
</dbReference>
<dbReference type="PRINTS" id="PR00598">
    <property type="entry name" value="HTHMARR"/>
</dbReference>
<accession>A0ABU7P9J0</accession>
<sequence length="176" mass="18753">MTKADETDAAPGPATAAWEPPARLRSLPSRMIAHAAMHAERLVNEELAGAGARKWHYAALVALQDKGPASQSELSGRTGIYRSDMVAVVNELAAAGHVERAPDPADRRRNVISLTARGRRHLERLDGLVAAAQEELLAPLGPGEREQLSGLLARLLDHHAARPQGRRPAAGRGPAT</sequence>
<dbReference type="EMBL" id="JAZEWV010000006">
    <property type="protein sequence ID" value="MEE4542471.1"/>
    <property type="molecule type" value="Genomic_DNA"/>
</dbReference>
<evidence type="ECO:0000313" key="3">
    <source>
        <dbReference type="EMBL" id="MEE4542471.1"/>
    </source>
</evidence>
<dbReference type="Gene3D" id="1.10.10.10">
    <property type="entry name" value="Winged helix-like DNA-binding domain superfamily/Winged helix DNA-binding domain"/>
    <property type="match status" value="1"/>
</dbReference>
<dbReference type="InterPro" id="IPR039422">
    <property type="entry name" value="MarR/SlyA-like"/>
</dbReference>
<keyword evidence="4" id="KW-1185">Reference proteome</keyword>
<comment type="caution">
    <text evidence="3">The sequence shown here is derived from an EMBL/GenBank/DDBJ whole genome shotgun (WGS) entry which is preliminary data.</text>
</comment>
<evidence type="ECO:0000259" key="2">
    <source>
        <dbReference type="PROSITE" id="PS50995"/>
    </source>
</evidence>
<proteinExistence type="predicted"/>
<dbReference type="InterPro" id="IPR000835">
    <property type="entry name" value="HTH_MarR-typ"/>
</dbReference>
<name>A0ABU7P9J0_9ACTN</name>
<organism evidence="3 4">
    <name type="scientific">Actinacidiphila polyblastidii</name>
    <dbReference type="NCBI Taxonomy" id="3110430"/>
    <lineage>
        <taxon>Bacteria</taxon>
        <taxon>Bacillati</taxon>
        <taxon>Actinomycetota</taxon>
        <taxon>Actinomycetes</taxon>
        <taxon>Kitasatosporales</taxon>
        <taxon>Streptomycetaceae</taxon>
        <taxon>Actinacidiphila</taxon>
    </lineage>
</organism>
<dbReference type="InterPro" id="IPR036390">
    <property type="entry name" value="WH_DNA-bd_sf"/>
</dbReference>
<dbReference type="PROSITE" id="PS50995">
    <property type="entry name" value="HTH_MARR_2"/>
    <property type="match status" value="1"/>
</dbReference>
<dbReference type="SMART" id="SM00347">
    <property type="entry name" value="HTH_MARR"/>
    <property type="match status" value="1"/>
</dbReference>
<dbReference type="RefSeq" id="WP_330794400.1">
    <property type="nucleotide sequence ID" value="NZ_JAZEWV010000006.1"/>
</dbReference>
<reference evidence="3 4" key="1">
    <citation type="submission" date="2023-12" db="EMBL/GenBank/DDBJ databases">
        <title>Streptomyces sp. V4-01.</title>
        <authorList>
            <person name="Somphong A."/>
            <person name="Phongsopitanun W."/>
        </authorList>
    </citation>
    <scope>NUCLEOTIDE SEQUENCE [LARGE SCALE GENOMIC DNA]</scope>
    <source>
        <strain evidence="3 4">V4-01</strain>
    </source>
</reference>
<feature type="domain" description="HTH marR-type" evidence="2">
    <location>
        <begin position="25"/>
        <end position="157"/>
    </location>
</feature>
<protein>
    <submittedName>
        <fullName evidence="3">MarR family winged helix-turn-helix transcriptional regulator</fullName>
    </submittedName>
</protein>
<dbReference type="SUPFAM" id="SSF46785">
    <property type="entry name" value="Winged helix' DNA-binding domain"/>
    <property type="match status" value="1"/>
</dbReference>
<dbReference type="InterPro" id="IPR036388">
    <property type="entry name" value="WH-like_DNA-bd_sf"/>
</dbReference>
<dbReference type="Proteomes" id="UP001344658">
    <property type="component" value="Unassembled WGS sequence"/>
</dbReference>